<sequence length="213" mass="24166">MPNLQEHQLEVAAVALQVCDSLDIELKRNDIATACLLHDMGNIIKFNLNYFPDFLKPKGLKYWQNVQNEYLKKYGKDEHKAVQNIVKELGVSKSVSEILNSIGFSKAKENLNSGNLSNKVASYADMRVGPTGIFLLEQRLSDLQERYQKKKNINHTSGLITGINPIEDDARKISEDSLRKIEQQIFSHSKIKPEDITGESIKSYVGKLKDFKI</sequence>
<dbReference type="Proteomes" id="UP000176814">
    <property type="component" value="Unassembled WGS sequence"/>
</dbReference>
<dbReference type="EMBL" id="MFUW01000014">
    <property type="protein sequence ID" value="OGI90368.1"/>
    <property type="molecule type" value="Genomic_DNA"/>
</dbReference>
<dbReference type="AlphaFoldDB" id="A0A1F6X8N4"/>
<reference evidence="2 3" key="1">
    <citation type="journal article" date="2016" name="Nat. Commun.">
        <title>Thousands of microbial genomes shed light on interconnected biogeochemical processes in an aquifer system.</title>
        <authorList>
            <person name="Anantharaman K."/>
            <person name="Brown C.T."/>
            <person name="Hug L.A."/>
            <person name="Sharon I."/>
            <person name="Castelle C.J."/>
            <person name="Probst A.J."/>
            <person name="Thomas B.C."/>
            <person name="Singh A."/>
            <person name="Wilkins M.J."/>
            <person name="Karaoz U."/>
            <person name="Brodie E.L."/>
            <person name="Williams K.H."/>
            <person name="Hubbard S.S."/>
            <person name="Banfield J.F."/>
        </authorList>
    </citation>
    <scope>NUCLEOTIDE SEQUENCE [LARGE SCALE GENOMIC DNA]</scope>
</reference>
<comment type="caution">
    <text evidence="2">The sequence shown here is derived from an EMBL/GenBank/DDBJ whole genome shotgun (WGS) entry which is preliminary data.</text>
</comment>
<feature type="domain" description="HD" evidence="1">
    <location>
        <begin position="6"/>
        <end position="90"/>
    </location>
</feature>
<gene>
    <name evidence="2" type="ORF">A2911_01770</name>
</gene>
<protein>
    <recommendedName>
        <fullName evidence="1">HD domain-containing protein</fullName>
    </recommendedName>
</protein>
<proteinExistence type="predicted"/>
<dbReference type="SUPFAM" id="SSF109604">
    <property type="entry name" value="HD-domain/PDEase-like"/>
    <property type="match status" value="1"/>
</dbReference>
<organism evidence="2 3">
    <name type="scientific">Candidatus Nomurabacteria bacterium RIFCSPLOWO2_01_FULL_40_15</name>
    <dbReference type="NCBI Taxonomy" id="1801772"/>
    <lineage>
        <taxon>Bacteria</taxon>
        <taxon>Candidatus Nomuraibacteriota</taxon>
    </lineage>
</organism>
<dbReference type="InterPro" id="IPR006674">
    <property type="entry name" value="HD_domain"/>
</dbReference>
<accession>A0A1F6X8N4</accession>
<name>A0A1F6X8N4_9BACT</name>
<evidence type="ECO:0000259" key="1">
    <source>
        <dbReference type="Pfam" id="PF01966"/>
    </source>
</evidence>
<dbReference type="Pfam" id="PF01966">
    <property type="entry name" value="HD"/>
    <property type="match status" value="1"/>
</dbReference>
<evidence type="ECO:0000313" key="2">
    <source>
        <dbReference type="EMBL" id="OGI90368.1"/>
    </source>
</evidence>
<dbReference type="Gene3D" id="1.10.3210.10">
    <property type="entry name" value="Hypothetical protein af1432"/>
    <property type="match status" value="1"/>
</dbReference>
<evidence type="ECO:0000313" key="3">
    <source>
        <dbReference type="Proteomes" id="UP000176814"/>
    </source>
</evidence>